<name>A0A2J6T4A1_9HELO</name>
<feature type="compositionally biased region" description="Basic residues" evidence="1">
    <location>
        <begin position="27"/>
        <end position="51"/>
    </location>
</feature>
<feature type="compositionally biased region" description="Low complexity" evidence="1">
    <location>
        <begin position="14"/>
        <end position="26"/>
    </location>
</feature>
<feature type="region of interest" description="Disordered" evidence="1">
    <location>
        <begin position="1"/>
        <end position="61"/>
    </location>
</feature>
<dbReference type="RefSeq" id="XP_024734743.1">
    <property type="nucleotide sequence ID" value="XM_024871382.1"/>
</dbReference>
<sequence length="83" mass="9763">MSPNRVVRMHGTIRSRPSSRPSSRVKTPPRARTIRQRASRSRLWSRWHHRSPTSAPPTSSAWSCTRSIQAYRTLPWLGERWRT</sequence>
<dbReference type="GeneID" id="36579464"/>
<dbReference type="InParanoid" id="A0A2J6T4A1"/>
<organism evidence="2 3">
    <name type="scientific">Hyaloscypha bicolor E</name>
    <dbReference type="NCBI Taxonomy" id="1095630"/>
    <lineage>
        <taxon>Eukaryota</taxon>
        <taxon>Fungi</taxon>
        <taxon>Dikarya</taxon>
        <taxon>Ascomycota</taxon>
        <taxon>Pezizomycotina</taxon>
        <taxon>Leotiomycetes</taxon>
        <taxon>Helotiales</taxon>
        <taxon>Hyaloscyphaceae</taxon>
        <taxon>Hyaloscypha</taxon>
        <taxon>Hyaloscypha bicolor</taxon>
    </lineage>
</organism>
<gene>
    <name evidence="2" type="ORF">K444DRAFT_25845</name>
</gene>
<reference evidence="2 3" key="1">
    <citation type="submission" date="2016-04" db="EMBL/GenBank/DDBJ databases">
        <title>A degradative enzymes factory behind the ericoid mycorrhizal symbiosis.</title>
        <authorList>
            <consortium name="DOE Joint Genome Institute"/>
            <person name="Martino E."/>
            <person name="Morin E."/>
            <person name="Grelet G."/>
            <person name="Kuo A."/>
            <person name="Kohler A."/>
            <person name="Daghino S."/>
            <person name="Barry K."/>
            <person name="Choi C."/>
            <person name="Cichocki N."/>
            <person name="Clum A."/>
            <person name="Copeland A."/>
            <person name="Hainaut M."/>
            <person name="Haridas S."/>
            <person name="Labutti K."/>
            <person name="Lindquist E."/>
            <person name="Lipzen A."/>
            <person name="Khouja H.-R."/>
            <person name="Murat C."/>
            <person name="Ohm R."/>
            <person name="Olson A."/>
            <person name="Spatafora J."/>
            <person name="Veneault-Fourrey C."/>
            <person name="Henrissat B."/>
            <person name="Grigoriev I."/>
            <person name="Martin F."/>
            <person name="Perotto S."/>
        </authorList>
    </citation>
    <scope>NUCLEOTIDE SEQUENCE [LARGE SCALE GENOMIC DNA]</scope>
    <source>
        <strain evidence="2 3">E</strain>
    </source>
</reference>
<evidence type="ECO:0000313" key="3">
    <source>
        <dbReference type="Proteomes" id="UP000235371"/>
    </source>
</evidence>
<dbReference type="EMBL" id="KZ613843">
    <property type="protein sequence ID" value="PMD57839.1"/>
    <property type="molecule type" value="Genomic_DNA"/>
</dbReference>
<evidence type="ECO:0000256" key="1">
    <source>
        <dbReference type="SAM" id="MobiDB-lite"/>
    </source>
</evidence>
<evidence type="ECO:0000313" key="2">
    <source>
        <dbReference type="EMBL" id="PMD57839.1"/>
    </source>
</evidence>
<dbReference type="AlphaFoldDB" id="A0A2J6T4A1"/>
<protein>
    <submittedName>
        <fullName evidence="2">Uncharacterized protein</fullName>
    </submittedName>
</protein>
<accession>A0A2J6T4A1</accession>
<proteinExistence type="predicted"/>
<dbReference type="Proteomes" id="UP000235371">
    <property type="component" value="Unassembled WGS sequence"/>
</dbReference>
<keyword evidence="3" id="KW-1185">Reference proteome</keyword>
<feature type="compositionally biased region" description="Low complexity" evidence="1">
    <location>
        <begin position="52"/>
        <end position="61"/>
    </location>
</feature>